<dbReference type="PROSITE" id="PS50005">
    <property type="entry name" value="TPR"/>
    <property type="match status" value="2"/>
</dbReference>
<dbReference type="InterPro" id="IPR011990">
    <property type="entry name" value="TPR-like_helical_dom_sf"/>
</dbReference>
<dbReference type="Gene3D" id="1.25.40.10">
    <property type="entry name" value="Tetratricopeptide repeat domain"/>
    <property type="match status" value="2"/>
</dbReference>
<gene>
    <name evidence="4" type="ORF">BGO89_01000</name>
</gene>
<keyword evidence="2" id="KW-0802">TPR repeat</keyword>
<sequence length="173" mass="19306">MKKLPAILVAALACVLAYAVPLPQDSDEHFGRGMNAFGKGQYDVAIDHFSKALEQDAFNVGIRFNRATCYLRLRKYDEAITDLSKCIELAPDVTQAYMQRAAAYAATRQRPLALQDVDTVIARDSVFPRAHVLRARLTMDMGLDTMAACRDFRTALRLGDSTALKFMPTQCRQ</sequence>
<evidence type="ECO:0000313" key="4">
    <source>
        <dbReference type="EMBL" id="OJX61197.1"/>
    </source>
</evidence>
<name>A0A1M3L6K7_9BACT</name>
<dbReference type="PANTHER" id="PTHR45188">
    <property type="entry name" value="DNAJ PROTEIN P58IPK HOMOLOG"/>
    <property type="match status" value="1"/>
</dbReference>
<accession>A0A1M3L6K7</accession>
<evidence type="ECO:0000256" key="1">
    <source>
        <dbReference type="ARBA" id="ARBA00022737"/>
    </source>
</evidence>
<protein>
    <submittedName>
        <fullName evidence="4">Uncharacterized protein</fullName>
    </submittedName>
</protein>
<dbReference type="STRING" id="1895771.BGO89_01000"/>
<keyword evidence="3" id="KW-0732">Signal</keyword>
<dbReference type="Pfam" id="PF00515">
    <property type="entry name" value="TPR_1"/>
    <property type="match status" value="1"/>
</dbReference>
<feature type="repeat" description="TPR" evidence="2">
    <location>
        <begin position="60"/>
        <end position="93"/>
    </location>
</feature>
<dbReference type="AlphaFoldDB" id="A0A1M3L6K7"/>
<dbReference type="SMART" id="SM00028">
    <property type="entry name" value="TPR"/>
    <property type="match status" value="3"/>
</dbReference>
<comment type="caution">
    <text evidence="4">The sequence shown here is derived from an EMBL/GenBank/DDBJ whole genome shotgun (WGS) entry which is preliminary data.</text>
</comment>
<evidence type="ECO:0000256" key="3">
    <source>
        <dbReference type="SAM" id="SignalP"/>
    </source>
</evidence>
<organism evidence="4 5">
    <name type="scientific">Candidatus Kapaibacterium thiocyanatum</name>
    <dbReference type="NCBI Taxonomy" id="1895771"/>
    <lineage>
        <taxon>Bacteria</taxon>
        <taxon>Pseudomonadati</taxon>
        <taxon>Candidatus Kapaibacteriota</taxon>
        <taxon>Candidatus Kapaibacteriia</taxon>
        <taxon>Candidatus Kapaibacteriales</taxon>
        <taxon>Candidatus Kapaibacteriaceae</taxon>
        <taxon>Candidatus Kapaibacterium</taxon>
    </lineage>
</organism>
<feature type="repeat" description="TPR" evidence="2">
    <location>
        <begin position="26"/>
        <end position="59"/>
    </location>
</feature>
<keyword evidence="1" id="KW-0677">Repeat</keyword>
<feature type="chain" id="PRO_5012296125" evidence="3">
    <location>
        <begin position="20"/>
        <end position="173"/>
    </location>
</feature>
<evidence type="ECO:0000256" key="2">
    <source>
        <dbReference type="PROSITE-ProRule" id="PRU00339"/>
    </source>
</evidence>
<dbReference type="InterPro" id="IPR019734">
    <property type="entry name" value="TPR_rpt"/>
</dbReference>
<dbReference type="Proteomes" id="UP000184233">
    <property type="component" value="Unassembled WGS sequence"/>
</dbReference>
<dbReference type="SUPFAM" id="SSF48452">
    <property type="entry name" value="TPR-like"/>
    <property type="match status" value="1"/>
</dbReference>
<feature type="signal peptide" evidence="3">
    <location>
        <begin position="1"/>
        <end position="19"/>
    </location>
</feature>
<dbReference type="EMBL" id="MKVH01000002">
    <property type="protein sequence ID" value="OJX61197.1"/>
    <property type="molecule type" value="Genomic_DNA"/>
</dbReference>
<evidence type="ECO:0000313" key="5">
    <source>
        <dbReference type="Proteomes" id="UP000184233"/>
    </source>
</evidence>
<reference evidence="4 5" key="1">
    <citation type="submission" date="2016-09" db="EMBL/GenBank/DDBJ databases">
        <title>Genome-resolved meta-omics ties microbial dynamics to process performance in biotechnology for thiocyanate degradation.</title>
        <authorList>
            <person name="Kantor R.S."/>
            <person name="Huddy R.J."/>
            <person name="Iyer R."/>
            <person name="Thomas B.C."/>
            <person name="Brown C.T."/>
            <person name="Anantharaman K."/>
            <person name="Tringe S."/>
            <person name="Hettich R.L."/>
            <person name="Harrison S.T."/>
            <person name="Banfield J.F."/>
        </authorList>
    </citation>
    <scope>NUCLEOTIDE SEQUENCE [LARGE SCALE GENOMIC DNA]</scope>
    <source>
        <strain evidence="4">59-99</strain>
    </source>
</reference>
<dbReference type="PANTHER" id="PTHR45188:SF2">
    <property type="entry name" value="DNAJ HOMOLOG SUBFAMILY C MEMBER 7"/>
    <property type="match status" value="1"/>
</dbReference>
<proteinExistence type="predicted"/>